<accession>A0A7R9C1Q4</accession>
<dbReference type="Pfam" id="PF01410">
    <property type="entry name" value="COLFI"/>
    <property type="match status" value="1"/>
</dbReference>
<evidence type="ECO:0000313" key="6">
    <source>
        <dbReference type="EMBL" id="CAD7284394.1"/>
    </source>
</evidence>
<keyword evidence="7" id="KW-1185">Reference proteome</keyword>
<dbReference type="GO" id="GO:0005201">
    <property type="term" value="F:extracellular matrix structural constituent"/>
    <property type="evidence" value="ECO:0007669"/>
    <property type="project" value="InterPro"/>
</dbReference>
<dbReference type="InterPro" id="IPR000885">
    <property type="entry name" value="Fib_collagen_C"/>
</dbReference>
<keyword evidence="4" id="KW-0732">Signal</keyword>
<feature type="signal peptide" evidence="4">
    <location>
        <begin position="1"/>
        <end position="24"/>
    </location>
</feature>
<evidence type="ECO:0000256" key="3">
    <source>
        <dbReference type="ARBA" id="ARBA00023119"/>
    </source>
</evidence>
<comment type="subcellular location">
    <subcellularLocation>
        <location evidence="1">Secreted</location>
    </subcellularLocation>
</comment>
<keyword evidence="2" id="KW-0964">Secreted</keyword>
<feature type="chain" id="PRO_5036210431" description="Fibrillar collagen NC1 domain-containing protein" evidence="4">
    <location>
        <begin position="25"/>
        <end position="380"/>
    </location>
</feature>
<sequence>MQSWLKMLRLNILAGILFLNSSSAHKIESTTTETTSKNDWQQRLDALTNDFEEQNLIVKQLNNIVQNQETMAFEMKEDLRVLKISMRNFETIARRFTNNDDTNRVLEYGEFQQKLGSITSDNEKRFHLNSLRVQKLENELKEALESMKPAGDQENAVTVDAEVLRTCADLKRQKAAKSGLYNIDPDDNDQGQPSFEVFCNATSGETVIHHDLVGEFTAKNCRRGRCQEAKNITYGNLSMLQMEALINHSEKCYQEIVYHCFGAPLHNKDMSTTAWWIDRFGQKQMYFHGTGTDAEKPCTCSQQGDCIDIEKKCNCDSRAPEWQKDHGTISNKSSLPVTQLVFKGLKFSSQKAHFTLGPLRCSGYQKSVPAKNSVTSCTDV</sequence>
<protein>
    <recommendedName>
        <fullName evidence="5">Fibrillar collagen NC1 domain-containing protein</fullName>
    </recommendedName>
</protein>
<evidence type="ECO:0000259" key="5">
    <source>
        <dbReference type="Pfam" id="PF01410"/>
    </source>
</evidence>
<dbReference type="Gene3D" id="2.60.120.1000">
    <property type="match status" value="1"/>
</dbReference>
<feature type="non-terminal residue" evidence="6">
    <location>
        <position position="1"/>
    </location>
</feature>
<dbReference type="OrthoDB" id="6335050at2759"/>
<dbReference type="EMBL" id="OA890069">
    <property type="protein sequence ID" value="CAD7284394.1"/>
    <property type="molecule type" value="Genomic_DNA"/>
</dbReference>
<evidence type="ECO:0000256" key="2">
    <source>
        <dbReference type="ARBA" id="ARBA00022525"/>
    </source>
</evidence>
<organism evidence="6">
    <name type="scientific">Notodromas monacha</name>
    <dbReference type="NCBI Taxonomy" id="399045"/>
    <lineage>
        <taxon>Eukaryota</taxon>
        <taxon>Metazoa</taxon>
        <taxon>Ecdysozoa</taxon>
        <taxon>Arthropoda</taxon>
        <taxon>Crustacea</taxon>
        <taxon>Oligostraca</taxon>
        <taxon>Ostracoda</taxon>
        <taxon>Podocopa</taxon>
        <taxon>Podocopida</taxon>
        <taxon>Cypridocopina</taxon>
        <taxon>Cypridoidea</taxon>
        <taxon>Cyprididae</taxon>
        <taxon>Notodromas</taxon>
    </lineage>
</organism>
<dbReference type="EMBL" id="CAJPEX010008032">
    <property type="protein sequence ID" value="CAG0924546.1"/>
    <property type="molecule type" value="Genomic_DNA"/>
</dbReference>
<evidence type="ECO:0000313" key="7">
    <source>
        <dbReference type="Proteomes" id="UP000678499"/>
    </source>
</evidence>
<dbReference type="AlphaFoldDB" id="A0A7R9C1Q4"/>
<dbReference type="GO" id="GO:0005581">
    <property type="term" value="C:collagen trimer"/>
    <property type="evidence" value="ECO:0007669"/>
    <property type="project" value="UniProtKB-KW"/>
</dbReference>
<feature type="domain" description="Fibrillar collagen NC1" evidence="5">
    <location>
        <begin position="138"/>
        <end position="358"/>
    </location>
</feature>
<keyword evidence="3" id="KW-0176">Collagen</keyword>
<evidence type="ECO:0000256" key="1">
    <source>
        <dbReference type="ARBA" id="ARBA00004613"/>
    </source>
</evidence>
<gene>
    <name evidence="6" type="ORF">NMOB1V02_LOCUS12001</name>
</gene>
<dbReference type="Proteomes" id="UP000678499">
    <property type="component" value="Unassembled WGS sequence"/>
</dbReference>
<name>A0A7R9C1Q4_9CRUS</name>
<evidence type="ECO:0000256" key="4">
    <source>
        <dbReference type="SAM" id="SignalP"/>
    </source>
</evidence>
<proteinExistence type="predicted"/>
<dbReference type="GO" id="GO:0005576">
    <property type="term" value="C:extracellular region"/>
    <property type="evidence" value="ECO:0007669"/>
    <property type="project" value="UniProtKB-SubCell"/>
</dbReference>
<reference evidence="6" key="1">
    <citation type="submission" date="2020-11" db="EMBL/GenBank/DDBJ databases">
        <authorList>
            <person name="Tran Van P."/>
        </authorList>
    </citation>
    <scope>NUCLEOTIDE SEQUENCE</scope>
</reference>